<dbReference type="Proteomes" id="UP001139494">
    <property type="component" value="Unassembled WGS sequence"/>
</dbReference>
<proteinExistence type="predicted"/>
<sequence>MSDEEPPDPETLRERVRELEQTADDLRETVDELQQRRGPSRRDLLKVGSGGLLGAGLLASSQPVSAAPASADTSAGQVGVAGKSEDMVVDQLYDPGGDEILNVDDSGGINAQFGRVWHFDGINLGSTLDLSGNDLTGVQSFSADTADVTNQLSAGSLNVDGLNSADLANAAADTVPTAQGDGSLSMDPIPSSDGPNKSHAETLEADTPLPVTLSFSETVELVDVYWSTDGSEDVNMQINGNTTSNYNWDELVSGTSHSASSATISGDTTTSRSFANRLTIQCWSTAGTDRITWTAWGGESTSTRTYRIGVLGDNAGSGIDTIDLQQPNNTDLIEYTAIGYNITGGNK</sequence>
<dbReference type="EMBL" id="JAHLKM010000030">
    <property type="protein sequence ID" value="MCQ4334641.1"/>
    <property type="molecule type" value="Genomic_DNA"/>
</dbReference>
<organism evidence="2 3">
    <name type="scientific">Natronomonas aquatica</name>
    <dbReference type="NCBI Taxonomy" id="2841590"/>
    <lineage>
        <taxon>Archaea</taxon>
        <taxon>Methanobacteriati</taxon>
        <taxon>Methanobacteriota</taxon>
        <taxon>Stenosarchaea group</taxon>
        <taxon>Halobacteria</taxon>
        <taxon>Halobacteriales</taxon>
        <taxon>Natronomonadaceae</taxon>
        <taxon>Natronomonas</taxon>
    </lineage>
</organism>
<reference evidence="2" key="1">
    <citation type="journal article" date="2023" name="Front. Microbiol.">
        <title>Genomic-based phylogenetic and metabolic analyses of the genus Natronomonas, and description of Natronomonas aquatica sp. nov.</title>
        <authorList>
            <person name="Garcia-Roldan A."/>
            <person name="Duran-Viseras A."/>
            <person name="de la Haba R.R."/>
            <person name="Corral P."/>
            <person name="Sanchez-Porro C."/>
            <person name="Ventosa A."/>
        </authorList>
    </citation>
    <scope>NUCLEOTIDE SEQUENCE</scope>
    <source>
        <strain evidence="2">F2-12</strain>
    </source>
</reference>
<name>A0A9R1CW35_9EURY</name>
<evidence type="ECO:0000256" key="1">
    <source>
        <dbReference type="SAM" id="MobiDB-lite"/>
    </source>
</evidence>
<comment type="caution">
    <text evidence="2">The sequence shown here is derived from an EMBL/GenBank/DDBJ whole genome shotgun (WGS) entry which is preliminary data.</text>
</comment>
<evidence type="ECO:0000313" key="3">
    <source>
        <dbReference type="Proteomes" id="UP001139494"/>
    </source>
</evidence>
<evidence type="ECO:0000313" key="2">
    <source>
        <dbReference type="EMBL" id="MCQ4334641.1"/>
    </source>
</evidence>
<feature type="region of interest" description="Disordered" evidence="1">
    <location>
        <begin position="175"/>
        <end position="205"/>
    </location>
</feature>
<protein>
    <submittedName>
        <fullName evidence="2">DUF3618 domain-containing protein</fullName>
    </submittedName>
</protein>
<dbReference type="AlphaFoldDB" id="A0A9R1CW35"/>
<gene>
    <name evidence="2" type="ORF">KM295_14370</name>
</gene>
<keyword evidence="3" id="KW-1185">Reference proteome</keyword>
<accession>A0A9R1CW35</accession>
<dbReference type="InterPro" id="IPR006311">
    <property type="entry name" value="TAT_signal"/>
</dbReference>
<feature type="region of interest" description="Disordered" evidence="1">
    <location>
        <begin position="20"/>
        <end position="45"/>
    </location>
</feature>
<dbReference type="PROSITE" id="PS51318">
    <property type="entry name" value="TAT"/>
    <property type="match status" value="1"/>
</dbReference>
<dbReference type="RefSeq" id="WP_256030709.1">
    <property type="nucleotide sequence ID" value="NZ_JAHLKM010000030.1"/>
</dbReference>